<keyword evidence="2" id="KW-1185">Reference proteome</keyword>
<proteinExistence type="predicted"/>
<comment type="caution">
    <text evidence="1">The sequence shown here is derived from an EMBL/GenBank/DDBJ whole genome shotgun (WGS) entry which is preliminary data.</text>
</comment>
<dbReference type="EMBL" id="JBHFEH010000132">
    <property type="protein sequence ID" value="KAL2045869.1"/>
    <property type="molecule type" value="Genomic_DNA"/>
</dbReference>
<gene>
    <name evidence="1" type="ORF">ABVK25_011972</name>
</gene>
<protein>
    <submittedName>
        <fullName evidence="1">Uncharacterized protein</fullName>
    </submittedName>
</protein>
<evidence type="ECO:0000313" key="2">
    <source>
        <dbReference type="Proteomes" id="UP001590951"/>
    </source>
</evidence>
<sequence length="72" mass="7710">MDFIHENAKAVMKGAPIDYVRDAKLPGSLFDPEDSSGLVSSVDTDFFVDHAEPLEALGVDSIGTGLASWRVT</sequence>
<organism evidence="1 2">
    <name type="scientific">Lepraria finkii</name>
    <dbReference type="NCBI Taxonomy" id="1340010"/>
    <lineage>
        <taxon>Eukaryota</taxon>
        <taxon>Fungi</taxon>
        <taxon>Dikarya</taxon>
        <taxon>Ascomycota</taxon>
        <taxon>Pezizomycotina</taxon>
        <taxon>Lecanoromycetes</taxon>
        <taxon>OSLEUM clade</taxon>
        <taxon>Lecanoromycetidae</taxon>
        <taxon>Lecanorales</taxon>
        <taxon>Lecanorineae</taxon>
        <taxon>Stereocaulaceae</taxon>
        <taxon>Lepraria</taxon>
    </lineage>
</organism>
<accession>A0ABR4AJB6</accession>
<name>A0ABR4AJB6_9LECA</name>
<dbReference type="Proteomes" id="UP001590951">
    <property type="component" value="Unassembled WGS sequence"/>
</dbReference>
<reference evidence="1 2" key="1">
    <citation type="submission" date="2024-09" db="EMBL/GenBank/DDBJ databases">
        <title>Rethinking Asexuality: The Enigmatic Case of Functional Sexual Genes in Lepraria (Stereocaulaceae).</title>
        <authorList>
            <person name="Doellman M."/>
            <person name="Sun Y."/>
            <person name="Barcenas-Pena A."/>
            <person name="Lumbsch H.T."/>
            <person name="Grewe F."/>
        </authorList>
    </citation>
    <scope>NUCLEOTIDE SEQUENCE [LARGE SCALE GENOMIC DNA]</scope>
    <source>
        <strain evidence="1 2">Grewe 0041</strain>
    </source>
</reference>
<evidence type="ECO:0000313" key="1">
    <source>
        <dbReference type="EMBL" id="KAL2045869.1"/>
    </source>
</evidence>